<protein>
    <recommendedName>
        <fullName evidence="4">Recombinase zinc beta ribbon domain-containing protein</fullName>
    </recommendedName>
</protein>
<feature type="coiled-coil region" evidence="1">
    <location>
        <begin position="81"/>
        <end position="135"/>
    </location>
</feature>
<keyword evidence="1" id="KW-0175">Coiled coil</keyword>
<evidence type="ECO:0000313" key="2">
    <source>
        <dbReference type="EMBL" id="GEJ59260.1"/>
    </source>
</evidence>
<dbReference type="Proteomes" id="UP000503640">
    <property type="component" value="Unassembled WGS sequence"/>
</dbReference>
<evidence type="ECO:0000313" key="3">
    <source>
        <dbReference type="Proteomes" id="UP000503640"/>
    </source>
</evidence>
<proteinExistence type="predicted"/>
<evidence type="ECO:0008006" key="4">
    <source>
        <dbReference type="Google" id="ProtNLM"/>
    </source>
</evidence>
<accession>A0A7I9VT07</accession>
<gene>
    <name evidence="2" type="ORF">AMYX_40010</name>
</gene>
<dbReference type="AlphaFoldDB" id="A0A7I9VT07"/>
<comment type="caution">
    <text evidence="2">The sequence shown here is derived from an EMBL/GenBank/DDBJ whole genome shotgun (WGS) entry which is preliminary data.</text>
</comment>
<sequence length="221" mass="24098">MVVIGARVKDGRRYPAYGCAAHHSKGSSICNNALTISEGKLSRAIFAALHELLASHDFRQRFADRFAQRVAAHKPAADEERARLEAEVGTQEARLRRVTEAFATVGQSEALVAQLRREEERLRELRSRLAASKASTKPAASAVTVSLEKLAKYLRHVEKLAEEAPQSARAALARVLAPVVLHAVEKDGKRSYEARGALKIEDPVSLSGDRVLEKVGCGGRI</sequence>
<evidence type="ECO:0000256" key="1">
    <source>
        <dbReference type="SAM" id="Coils"/>
    </source>
</evidence>
<organism evidence="2 3">
    <name type="scientific">Anaeromyxobacter diazotrophicus</name>
    <dbReference type="NCBI Taxonomy" id="2590199"/>
    <lineage>
        <taxon>Bacteria</taxon>
        <taxon>Pseudomonadati</taxon>
        <taxon>Myxococcota</taxon>
        <taxon>Myxococcia</taxon>
        <taxon>Myxococcales</taxon>
        <taxon>Cystobacterineae</taxon>
        <taxon>Anaeromyxobacteraceae</taxon>
        <taxon>Anaeromyxobacter</taxon>
    </lineage>
</organism>
<reference evidence="3" key="1">
    <citation type="journal article" date="2020" name="Appl. Environ. Microbiol.">
        <title>Diazotrophic Anaeromyxobacter Isolates from Soils.</title>
        <authorList>
            <person name="Masuda Y."/>
            <person name="Yamanaka H."/>
            <person name="Xu Z.X."/>
            <person name="Shiratori Y."/>
            <person name="Aono T."/>
            <person name="Amachi S."/>
            <person name="Senoo K."/>
            <person name="Itoh H."/>
        </authorList>
    </citation>
    <scope>NUCLEOTIDE SEQUENCE [LARGE SCALE GENOMIC DNA]</scope>
    <source>
        <strain evidence="3">R267</strain>
    </source>
</reference>
<dbReference type="EMBL" id="BJTG01000012">
    <property type="protein sequence ID" value="GEJ59260.1"/>
    <property type="molecule type" value="Genomic_DNA"/>
</dbReference>
<keyword evidence="3" id="KW-1185">Reference proteome</keyword>
<name>A0A7I9VT07_9BACT</name>